<comment type="caution">
    <text evidence="2">The sequence shown here is derived from an EMBL/GenBank/DDBJ whole genome shotgun (WGS) entry which is preliminary data.</text>
</comment>
<evidence type="ECO:0000313" key="2">
    <source>
        <dbReference type="EMBL" id="GID16398.1"/>
    </source>
</evidence>
<dbReference type="SUPFAM" id="SSF53474">
    <property type="entry name" value="alpha/beta-Hydrolases"/>
    <property type="match status" value="1"/>
</dbReference>
<dbReference type="InterPro" id="IPR050471">
    <property type="entry name" value="AB_hydrolase"/>
</dbReference>
<dbReference type="Proteomes" id="UP000612808">
    <property type="component" value="Unassembled WGS sequence"/>
</dbReference>
<evidence type="ECO:0000313" key="3">
    <source>
        <dbReference type="Proteomes" id="UP000612808"/>
    </source>
</evidence>
<dbReference type="EMBL" id="BOMB01000061">
    <property type="protein sequence ID" value="GID16398.1"/>
    <property type="molecule type" value="Genomic_DNA"/>
</dbReference>
<dbReference type="AlphaFoldDB" id="A0A8J3JK58"/>
<evidence type="ECO:0000259" key="1">
    <source>
        <dbReference type="Pfam" id="PF00561"/>
    </source>
</evidence>
<accession>A0A8J3JK58</accession>
<dbReference type="GO" id="GO:0046503">
    <property type="term" value="P:glycerolipid catabolic process"/>
    <property type="evidence" value="ECO:0007669"/>
    <property type="project" value="TreeGrafter"/>
</dbReference>
<organism evidence="2 3">
    <name type="scientific">Actinocatenispora rupis</name>
    <dbReference type="NCBI Taxonomy" id="519421"/>
    <lineage>
        <taxon>Bacteria</taxon>
        <taxon>Bacillati</taxon>
        <taxon>Actinomycetota</taxon>
        <taxon>Actinomycetes</taxon>
        <taxon>Micromonosporales</taxon>
        <taxon>Micromonosporaceae</taxon>
        <taxon>Actinocatenispora</taxon>
    </lineage>
</organism>
<feature type="domain" description="AB hydrolase-1" evidence="1">
    <location>
        <begin position="22"/>
        <end position="132"/>
    </location>
</feature>
<dbReference type="InterPro" id="IPR000073">
    <property type="entry name" value="AB_hydrolase_1"/>
</dbReference>
<dbReference type="InterPro" id="IPR029058">
    <property type="entry name" value="AB_hydrolase_fold"/>
</dbReference>
<keyword evidence="3" id="KW-1185">Reference proteome</keyword>
<proteinExistence type="predicted"/>
<reference evidence="2" key="1">
    <citation type="submission" date="2021-01" db="EMBL/GenBank/DDBJ databases">
        <title>Whole genome shotgun sequence of Actinocatenispora rupis NBRC 107355.</title>
        <authorList>
            <person name="Komaki H."/>
            <person name="Tamura T."/>
        </authorList>
    </citation>
    <scope>NUCLEOTIDE SEQUENCE</scope>
    <source>
        <strain evidence="2">NBRC 107355</strain>
    </source>
</reference>
<dbReference type="Gene3D" id="3.40.50.1820">
    <property type="entry name" value="alpha/beta hydrolase"/>
    <property type="match status" value="1"/>
</dbReference>
<dbReference type="PANTHER" id="PTHR43433">
    <property type="entry name" value="HYDROLASE, ALPHA/BETA FOLD FAMILY PROTEIN"/>
    <property type="match status" value="1"/>
</dbReference>
<dbReference type="PANTHER" id="PTHR43433:SF5">
    <property type="entry name" value="AB HYDROLASE-1 DOMAIN-CONTAINING PROTEIN"/>
    <property type="match status" value="1"/>
</dbReference>
<gene>
    <name evidence="2" type="primary">yraK</name>
    <name evidence="2" type="ORF">Aru02nite_72870</name>
</gene>
<dbReference type="RefSeq" id="WP_203665071.1">
    <property type="nucleotide sequence ID" value="NZ_BAAAZM010000035.1"/>
</dbReference>
<sequence length="274" mass="29133">MTVHHLTRPGATLYCEVRGEGPSLLLITGGNGDSEAYGALVAELADRYRVITYDPRGYSRSPLAGPPVEQDVPTNADDAAAVLTALAETPALVFGSSSGAQIALDLTARYPELVRIVVAHEPPAVTLLPDHATHHAAFHRVRDEYAERGVEPAWALFGEVTGLREGDDEPLPDPATLPPHLAGMVTRTLANRPFFLAYGMLPAVAFRPDLDVLATVRTEIVPAGGVESGDQLPARPVRVLADRLGTEVVGFPGGHAGYAERPTEFALRLTDILG</sequence>
<dbReference type="Pfam" id="PF00561">
    <property type="entry name" value="Abhydrolase_1"/>
    <property type="match status" value="1"/>
</dbReference>
<dbReference type="GO" id="GO:0004806">
    <property type="term" value="F:triacylglycerol lipase activity"/>
    <property type="evidence" value="ECO:0007669"/>
    <property type="project" value="TreeGrafter"/>
</dbReference>
<protein>
    <submittedName>
        <fullName evidence="2">Putative hydrolase YraK</fullName>
    </submittedName>
</protein>
<name>A0A8J3JK58_9ACTN</name>
<keyword evidence="2" id="KW-0378">Hydrolase</keyword>